<feature type="compositionally biased region" description="Basic and acidic residues" evidence="6">
    <location>
        <begin position="1296"/>
        <end position="1310"/>
    </location>
</feature>
<dbReference type="FunFam" id="3.40.50.300:FF:001313">
    <property type="entry name" value="Helicase with zinc finger domain 2"/>
    <property type="match status" value="1"/>
</dbReference>
<feature type="compositionally biased region" description="Basic residues" evidence="6">
    <location>
        <begin position="74"/>
        <end position="83"/>
    </location>
</feature>
<dbReference type="InterPro" id="IPR047187">
    <property type="entry name" value="SF1_C_Upf1"/>
</dbReference>
<keyword evidence="3" id="KW-0378">Hydrolase</keyword>
<dbReference type="Pfam" id="PF25049">
    <property type="entry name" value="OB_HELZ2"/>
    <property type="match status" value="1"/>
</dbReference>
<dbReference type="InterPro" id="IPR041677">
    <property type="entry name" value="DNA2/NAM7_AAA_11"/>
</dbReference>
<dbReference type="InterPro" id="IPR001900">
    <property type="entry name" value="RNase_II/R"/>
</dbReference>
<feature type="compositionally biased region" description="Basic residues" evidence="6">
    <location>
        <begin position="1900"/>
        <end position="1909"/>
    </location>
</feature>
<dbReference type="SUPFAM" id="SSF52540">
    <property type="entry name" value="P-loop containing nucleoside triphosphate hydrolases"/>
    <property type="match status" value="1"/>
</dbReference>
<dbReference type="Pfam" id="PF00773">
    <property type="entry name" value="RNB"/>
    <property type="match status" value="1"/>
</dbReference>
<dbReference type="InterPro" id="IPR041679">
    <property type="entry name" value="DNA2/NAM7-like_C"/>
</dbReference>
<feature type="region of interest" description="Disordered" evidence="6">
    <location>
        <begin position="1290"/>
        <end position="1310"/>
    </location>
</feature>
<evidence type="ECO:0000313" key="8">
    <source>
        <dbReference type="EnsemblMetazoa" id="G2846.3:cds"/>
    </source>
</evidence>
<dbReference type="InterPro" id="IPR022966">
    <property type="entry name" value="RNase_II/R_CS"/>
</dbReference>
<keyword evidence="5" id="KW-0067">ATP-binding</keyword>
<dbReference type="Gene3D" id="2.40.50.690">
    <property type="match status" value="1"/>
</dbReference>
<evidence type="ECO:0000256" key="4">
    <source>
        <dbReference type="ARBA" id="ARBA00022806"/>
    </source>
</evidence>
<accession>A0A8W8LKT4</accession>
<dbReference type="PROSITE" id="PS01175">
    <property type="entry name" value="RIBONUCLEASE_II"/>
    <property type="match status" value="1"/>
</dbReference>
<dbReference type="PANTHER" id="PTHR43788:SF16">
    <property type="entry name" value="HELICASE WITH ZINC FINGER 2"/>
    <property type="match status" value="1"/>
</dbReference>
<dbReference type="PANTHER" id="PTHR43788">
    <property type="entry name" value="DNA2/NAM7 HELICASE FAMILY MEMBER"/>
    <property type="match status" value="1"/>
</dbReference>
<dbReference type="Pfam" id="PF13086">
    <property type="entry name" value="AAA_11"/>
    <property type="match status" value="1"/>
</dbReference>
<evidence type="ECO:0000259" key="7">
    <source>
        <dbReference type="SMART" id="SM00955"/>
    </source>
</evidence>
<sequence length="1935" mass="223967">MAGVSGVWNSLKTLFFGADDPEEEECNSDNEWIKETNQKVVKQQKQAQDETVNQYKEKKQLKREKRKGESSKMPNKRKTRLRRASWSQFSLNDEDTQDRNVEQSLNLQRHQSLQDIQNSNQLSQPRSFSSLFKPSHAQSCSNITDQLDYGNSDSDKPASDAEESVLGSSYADSDFPENDDSQFDYEDDIGDDDEDFHQKERSFLIPMEDDRATKFEESCEYYAREDSNEEVVLQQDMMKYGLDLPISDEASHGKKKKNQFYEEFEPPDRLEALLRSNAQRYKRCKVSIQSAHNTRCINLDVRDELKDIEISGRSKAGKVFDGDIVLVEIFNFEKFTKTVIRRLQKDINKDNRSHRVYGRIVGLFERRKARDIDHPVFVCTLDDTANHLMRPVCRTVPKLHINQDRKKKYIIQVYKYNTRSSNVEPDYEFRIDPGRKSSFVFLVVYLSWSSLYPMGAVIDVIEVEESFTSAMKILRLHHQVPEYYKKETIVSTKKLLEDLKSEPVTKEENREDLSHVRVFTIDPEGSQDLDDALSIEQVGDNFIIGVHIADVSLVVKKDDQIDIEARERASTFYPGQGMNPYHMLPEPLSRNICSLLPDVVRPTLSVVFTMTATGKLLETHVKKTQIKSCKKYTYDEVQKIIDNRPDESDLQRDIIQLFEIAKSIRKRRAGTGFYFFPVETKLNDNEDSVLNSKEAHYLVEEFMVLANTFVAGYLSKPFPKVIPLRCQAAPSAEVIQKWKDQNNPFLHMVLRLQNMCLSGVRREDIVQLSLIGPLRYTRIMPIQKWVWENIVDALSDGNISLAVQYLCSDELHPNQCLALEEWISFQESASYKCSGALSEQKEGMHFSLQRLMYVHFTSPIRRYPDIIVHRLLHAAIDKRSCPYSTSEVDILCQDLNEVIRRAKDFQKQCKMLIWGFKLKQSPQILQGFVREATDRSVSLVLPGLRSLPQICKEFELNLLHVSQRPSFLKDTITGDDIMTLNWLLRLYDVSGKPNKEERKAQRLHWLSEEAKKEVCKRINPHARTKFIQQERWKEILGKVLKEEYEEITESILIQQKKLLLLNSRDKKEADEDLHNYVPACKDTVLDHSSEVEDGEVIRQACAFSMSFSRGQVVCVQITAEPQKGVLVPSLQMLDMTNNIKHCLQHNRDPIKFLSKYSIHKAKQKYQSPMEYLRIWLPIIEMEAVTNAAHDDSPIVNGVDIFMETLGAGYFFLLYHFCEQRDIDFSTMSPHFILVGDDESKNETIFNSDFLCIRSEHSTTETRRERKTSSVDPNNRFQLVLHGQICNIEKVMKPRPQQKDSEEADKNEKKRNITEKYKVNFKLHRESSRATFEMLNASAGYSSCVELIQKSETETRIEEVLKCLPKSSKLSQAIALKRKTPNLDEIYLEKVKEIDIKKDLQNIEPSNVFQIEAIKNSLNNSFSLIHGPPGTGKTYTGIKLVYLFDLINDMLRVDGHSHQQVVFCGPNNKSVDLVARWTLRKFENLDMIRLYGNSLENKDYPIPGKHFATSASSKENRPDPALKNISVHNLIRQDDSLHSSEINDFDCKFDLFRSGKSYKPTIRDIRRFKHIVSEAAQEELKKHDVIFCTTAVTTSPRFIKGTRGKIFQLIIDEAGMCTEPESIAAIIATKAKQVVLIGDHKQLSPVISSTHAAEIGLQVSLFESYAHLAKMLRFQYRMHPEICHFPSKHFYEGKLITKRSKAWYTKNKLEIWPNKLKPIVFCHVEGEEEYLTVSTEEGNEQSCSNTQEVEQVLKVFEYLVKYEHVNPSNKQAINIMSQYNAQCTRIRKALKEKKYININVNTVVASQGGEWDYVIFSTARSLPEYRIEKYPTFGWCKQNLGFITDEHQINVALTRARRGLIIIGNKHLLSCDQVWKKLIYHYARNGCLTDVEHFPPPPPVNKKRKRRRSHRESLQPEEDFYRGTDRELSKVDEENE</sequence>
<dbReference type="Pfam" id="PF13087">
    <property type="entry name" value="AAA_12"/>
    <property type="match status" value="1"/>
</dbReference>
<name>A0A8W8LKT4_MAGGI</name>
<dbReference type="EnsemblMetazoa" id="G2846.3">
    <property type="protein sequence ID" value="G2846.3:cds"/>
    <property type="gene ID" value="G2846"/>
</dbReference>
<dbReference type="GO" id="GO:0003723">
    <property type="term" value="F:RNA binding"/>
    <property type="evidence" value="ECO:0007669"/>
    <property type="project" value="InterPro"/>
</dbReference>
<dbReference type="InterPro" id="IPR027417">
    <property type="entry name" value="P-loop_NTPase"/>
</dbReference>
<dbReference type="GO" id="GO:0005524">
    <property type="term" value="F:ATP binding"/>
    <property type="evidence" value="ECO:0007669"/>
    <property type="project" value="UniProtKB-KW"/>
</dbReference>
<feature type="compositionally biased region" description="Polar residues" evidence="6">
    <location>
        <begin position="142"/>
        <end position="152"/>
    </location>
</feature>
<reference evidence="8" key="1">
    <citation type="submission" date="2022-08" db="UniProtKB">
        <authorList>
            <consortium name="EnsemblMetazoa"/>
        </authorList>
    </citation>
    <scope>IDENTIFICATION</scope>
    <source>
        <strain evidence="8">05x7-T-G4-1.051#20</strain>
    </source>
</reference>
<feature type="region of interest" description="Disordered" evidence="6">
    <location>
        <begin position="44"/>
        <end position="106"/>
    </location>
</feature>
<proteinExistence type="inferred from homology"/>
<dbReference type="GO" id="GO:0016787">
    <property type="term" value="F:hydrolase activity"/>
    <property type="evidence" value="ECO:0007669"/>
    <property type="project" value="UniProtKB-KW"/>
</dbReference>
<dbReference type="Gene3D" id="3.40.50.300">
    <property type="entry name" value="P-loop containing nucleotide triphosphate hydrolases"/>
    <property type="match status" value="2"/>
</dbReference>
<comment type="similarity">
    <text evidence="1">Belongs to the DNA2/NAM7 helicase family.</text>
</comment>
<organism evidence="8 9">
    <name type="scientific">Magallana gigas</name>
    <name type="common">Pacific oyster</name>
    <name type="synonym">Crassostrea gigas</name>
    <dbReference type="NCBI Taxonomy" id="29159"/>
    <lineage>
        <taxon>Eukaryota</taxon>
        <taxon>Metazoa</taxon>
        <taxon>Spiralia</taxon>
        <taxon>Lophotrochozoa</taxon>
        <taxon>Mollusca</taxon>
        <taxon>Bivalvia</taxon>
        <taxon>Autobranchia</taxon>
        <taxon>Pteriomorphia</taxon>
        <taxon>Ostreida</taxon>
        <taxon>Ostreoidea</taxon>
        <taxon>Ostreidae</taxon>
        <taxon>Magallana</taxon>
    </lineage>
</organism>
<evidence type="ECO:0000256" key="2">
    <source>
        <dbReference type="ARBA" id="ARBA00022741"/>
    </source>
</evidence>
<evidence type="ECO:0000313" key="9">
    <source>
        <dbReference type="Proteomes" id="UP000005408"/>
    </source>
</evidence>
<feature type="compositionally biased region" description="Basic and acidic residues" evidence="6">
    <location>
        <begin position="1910"/>
        <end position="1935"/>
    </location>
</feature>
<evidence type="ECO:0000256" key="5">
    <source>
        <dbReference type="ARBA" id="ARBA00022840"/>
    </source>
</evidence>
<dbReference type="InterPro" id="IPR050534">
    <property type="entry name" value="Coronavir_polyprotein_1ab"/>
</dbReference>
<evidence type="ECO:0000256" key="6">
    <source>
        <dbReference type="SAM" id="MobiDB-lite"/>
    </source>
</evidence>
<dbReference type="SUPFAM" id="SSF50249">
    <property type="entry name" value="Nucleic acid-binding proteins"/>
    <property type="match status" value="2"/>
</dbReference>
<feature type="region of interest" description="Disordered" evidence="6">
    <location>
        <begin position="142"/>
        <end position="194"/>
    </location>
</feature>
<dbReference type="GO" id="GO:0043139">
    <property type="term" value="F:5'-3' DNA helicase activity"/>
    <property type="evidence" value="ECO:0007669"/>
    <property type="project" value="TreeGrafter"/>
</dbReference>
<keyword evidence="4" id="KW-0347">Helicase</keyword>
<feature type="region of interest" description="Disordered" evidence="6">
    <location>
        <begin position="1892"/>
        <end position="1935"/>
    </location>
</feature>
<dbReference type="SMART" id="SM00955">
    <property type="entry name" value="RNB"/>
    <property type="match status" value="1"/>
</dbReference>
<dbReference type="OrthoDB" id="6105569at2759"/>
<dbReference type="InterPro" id="IPR012340">
    <property type="entry name" value="NA-bd_OB-fold"/>
</dbReference>
<keyword evidence="2" id="KW-0547">Nucleotide-binding</keyword>
<feature type="compositionally biased region" description="Acidic residues" evidence="6">
    <location>
        <begin position="174"/>
        <end position="194"/>
    </location>
</feature>
<dbReference type="CDD" id="cd18808">
    <property type="entry name" value="SF1_C_Upf1"/>
    <property type="match status" value="1"/>
</dbReference>
<protein>
    <recommendedName>
        <fullName evidence="7">RNB domain-containing protein</fullName>
    </recommendedName>
</protein>
<evidence type="ECO:0000256" key="3">
    <source>
        <dbReference type="ARBA" id="ARBA00022801"/>
    </source>
</evidence>
<evidence type="ECO:0000256" key="1">
    <source>
        <dbReference type="ARBA" id="ARBA00007913"/>
    </source>
</evidence>
<dbReference type="Proteomes" id="UP000005408">
    <property type="component" value="Unassembled WGS sequence"/>
</dbReference>
<dbReference type="GO" id="GO:0004540">
    <property type="term" value="F:RNA nuclease activity"/>
    <property type="evidence" value="ECO:0007669"/>
    <property type="project" value="InterPro"/>
</dbReference>
<dbReference type="InterPro" id="IPR056787">
    <property type="entry name" value="OB_HELZ2"/>
</dbReference>
<keyword evidence="9" id="KW-1185">Reference proteome</keyword>
<feature type="domain" description="RNB" evidence="7">
    <location>
        <begin position="510"/>
        <end position="878"/>
    </location>
</feature>
<dbReference type="OMA" id="FCEDRHI"/>